<dbReference type="AlphaFoldDB" id="K5UNF6"/>
<sequence length="358" mass="38474">MPGSAMSTPARPPFGHLLVVNGLLDTPHRARIAPYFIDITLVPLGKAPNDAQLGEAEVVYGLPLGEWFTSAAQVPKLRLIQLISAGSDRVVRSPLWKDEESKHIQVATGSGVHTGPIPQHFIMTTLALFHKLQEQILISQVEKRWGTNDDMGSMGFIRELRGKTVGILGYGHIGREAARLAAAFGATIIAANTSGKRTPQDGYIVPGTGDPTGIIPATWYSTKDDASLAAFLGASDVILLALPSTLATRHILNAHTLAHVRSHAVIVNVGRGDAIDTDALVAVLDEGRLGGAALDVVEPEPLPAGHTLYGRKNVIITPHMSGRTERYNDIAVDIFTENLERLKKGQELLNTVDPRRGY</sequence>
<dbReference type="GeneID" id="18909824"/>
<keyword evidence="5" id="KW-1185">Reference proteome</keyword>
<dbReference type="OrthoDB" id="298012at2759"/>
<dbReference type="GO" id="GO:0016491">
    <property type="term" value="F:oxidoreductase activity"/>
    <property type="evidence" value="ECO:0007669"/>
    <property type="project" value="UniProtKB-KW"/>
</dbReference>
<evidence type="ECO:0000256" key="1">
    <source>
        <dbReference type="ARBA" id="ARBA00023002"/>
    </source>
</evidence>
<dbReference type="Gene3D" id="3.40.50.720">
    <property type="entry name" value="NAD(P)-binding Rossmann-like Domain"/>
    <property type="match status" value="2"/>
</dbReference>
<evidence type="ECO:0000256" key="2">
    <source>
        <dbReference type="ARBA" id="ARBA00023027"/>
    </source>
</evidence>
<organism evidence="4 5">
    <name type="scientific">Phanerochaete carnosa (strain HHB-10118-sp)</name>
    <name type="common">White-rot fungus</name>
    <name type="synonym">Peniophora carnosa</name>
    <dbReference type="NCBI Taxonomy" id="650164"/>
    <lineage>
        <taxon>Eukaryota</taxon>
        <taxon>Fungi</taxon>
        <taxon>Dikarya</taxon>
        <taxon>Basidiomycota</taxon>
        <taxon>Agaricomycotina</taxon>
        <taxon>Agaricomycetes</taxon>
        <taxon>Polyporales</taxon>
        <taxon>Phanerochaetaceae</taxon>
        <taxon>Phanerochaete</taxon>
    </lineage>
</organism>
<feature type="domain" description="D-isomer specific 2-hydroxyacid dehydrogenase NAD-binding" evidence="3">
    <location>
        <begin position="226"/>
        <end position="321"/>
    </location>
</feature>
<accession>K5UNF6</accession>
<proteinExistence type="predicted"/>
<dbReference type="Proteomes" id="UP000008370">
    <property type="component" value="Unassembled WGS sequence"/>
</dbReference>
<dbReference type="KEGG" id="pco:PHACADRAFT_177935"/>
<evidence type="ECO:0000313" key="4">
    <source>
        <dbReference type="EMBL" id="EKM51281.1"/>
    </source>
</evidence>
<feature type="domain" description="D-isomer specific 2-hydroxyacid dehydrogenase NAD-binding" evidence="3">
    <location>
        <begin position="136"/>
        <end position="198"/>
    </location>
</feature>
<dbReference type="GO" id="GO:0051287">
    <property type="term" value="F:NAD binding"/>
    <property type="evidence" value="ECO:0007669"/>
    <property type="project" value="InterPro"/>
</dbReference>
<name>K5UNF6_PHACS</name>
<dbReference type="InterPro" id="IPR036291">
    <property type="entry name" value="NAD(P)-bd_dom_sf"/>
</dbReference>
<gene>
    <name evidence="4" type="ORF">PHACADRAFT_177935</name>
</gene>
<protein>
    <recommendedName>
        <fullName evidence="3">D-isomer specific 2-hydroxyacid dehydrogenase NAD-binding domain-containing protein</fullName>
    </recommendedName>
</protein>
<evidence type="ECO:0000313" key="5">
    <source>
        <dbReference type="Proteomes" id="UP000008370"/>
    </source>
</evidence>
<dbReference type="Pfam" id="PF02826">
    <property type="entry name" value="2-Hacid_dh_C"/>
    <property type="match status" value="2"/>
</dbReference>
<dbReference type="SUPFAM" id="SSF51735">
    <property type="entry name" value="NAD(P)-binding Rossmann-fold domains"/>
    <property type="match status" value="1"/>
</dbReference>
<dbReference type="PANTHER" id="PTHR43333">
    <property type="entry name" value="2-HACID_DH_C DOMAIN-CONTAINING PROTEIN"/>
    <property type="match status" value="1"/>
</dbReference>
<dbReference type="PANTHER" id="PTHR43333:SF1">
    <property type="entry name" value="D-ISOMER SPECIFIC 2-HYDROXYACID DEHYDROGENASE NAD-BINDING DOMAIN-CONTAINING PROTEIN"/>
    <property type="match status" value="1"/>
</dbReference>
<dbReference type="InterPro" id="IPR006140">
    <property type="entry name" value="D-isomer_DH_NAD-bd"/>
</dbReference>
<evidence type="ECO:0000259" key="3">
    <source>
        <dbReference type="Pfam" id="PF02826"/>
    </source>
</evidence>
<dbReference type="InParanoid" id="K5UNF6"/>
<keyword evidence="1" id="KW-0560">Oxidoreductase</keyword>
<keyword evidence="2" id="KW-0520">NAD</keyword>
<dbReference type="HOGENOM" id="CLU_019796_1_0_1"/>
<dbReference type="STRING" id="650164.K5UNF6"/>
<reference evidence="4 5" key="1">
    <citation type="journal article" date="2012" name="BMC Genomics">
        <title>Comparative genomics of the white-rot fungi, Phanerochaete carnosa and P. chrysosporium, to elucidate the genetic basis of the distinct wood types they colonize.</title>
        <authorList>
            <person name="Suzuki H."/>
            <person name="MacDonald J."/>
            <person name="Syed K."/>
            <person name="Salamov A."/>
            <person name="Hori C."/>
            <person name="Aerts A."/>
            <person name="Henrissat B."/>
            <person name="Wiebenga A."/>
            <person name="vanKuyk P.A."/>
            <person name="Barry K."/>
            <person name="Lindquist E."/>
            <person name="LaButti K."/>
            <person name="Lapidus A."/>
            <person name="Lucas S."/>
            <person name="Coutinho P."/>
            <person name="Gong Y."/>
            <person name="Samejima M."/>
            <person name="Mahadevan R."/>
            <person name="Abou-Zaid M."/>
            <person name="de Vries R.P."/>
            <person name="Igarashi K."/>
            <person name="Yadav J.S."/>
            <person name="Grigoriev I.V."/>
            <person name="Master E.R."/>
        </authorList>
    </citation>
    <scope>NUCLEOTIDE SEQUENCE [LARGE SCALE GENOMIC DNA]</scope>
    <source>
        <strain evidence="4 5">HHB-10118-sp</strain>
    </source>
</reference>
<dbReference type="FunFam" id="3.40.50.720:FF:000363">
    <property type="entry name" value="D-isomer specific 2-hydroxyacid dehydrogenase"/>
    <property type="match status" value="1"/>
</dbReference>
<dbReference type="EMBL" id="JH930477">
    <property type="protein sequence ID" value="EKM51281.1"/>
    <property type="molecule type" value="Genomic_DNA"/>
</dbReference>
<dbReference type="RefSeq" id="XP_007400427.1">
    <property type="nucleotide sequence ID" value="XM_007400365.1"/>
</dbReference>